<sequence length="102" mass="10770">MHPTVILLLSLAYVPSSGHSVPIFVAVDHRTSTPVSTRNGPLPFTIVTVLAVFEQSRTVVVPGGGGGFIILAWSKCLNNEFTEDKQVVMMICWGGAWGSGGG</sequence>
<proteinExistence type="predicted"/>
<feature type="signal peptide" evidence="1">
    <location>
        <begin position="1"/>
        <end position="18"/>
    </location>
</feature>
<dbReference type="EMBL" id="JARKIB010000152">
    <property type="protein sequence ID" value="KAJ7731514.1"/>
    <property type="molecule type" value="Genomic_DNA"/>
</dbReference>
<keyword evidence="1" id="KW-0732">Signal</keyword>
<evidence type="ECO:0000256" key="1">
    <source>
        <dbReference type="SAM" id="SignalP"/>
    </source>
</evidence>
<gene>
    <name evidence="2" type="ORF">B0H16DRAFT_1469075</name>
</gene>
<evidence type="ECO:0008006" key="4">
    <source>
        <dbReference type="Google" id="ProtNLM"/>
    </source>
</evidence>
<name>A0AAD7HZ84_9AGAR</name>
<feature type="chain" id="PRO_5042205062" description="Secreted protein" evidence="1">
    <location>
        <begin position="19"/>
        <end position="102"/>
    </location>
</feature>
<reference evidence="2" key="1">
    <citation type="submission" date="2023-03" db="EMBL/GenBank/DDBJ databases">
        <title>Massive genome expansion in bonnet fungi (Mycena s.s.) driven by repeated elements and novel gene families across ecological guilds.</title>
        <authorList>
            <consortium name="Lawrence Berkeley National Laboratory"/>
            <person name="Harder C.B."/>
            <person name="Miyauchi S."/>
            <person name="Viragh M."/>
            <person name="Kuo A."/>
            <person name="Thoen E."/>
            <person name="Andreopoulos B."/>
            <person name="Lu D."/>
            <person name="Skrede I."/>
            <person name="Drula E."/>
            <person name="Henrissat B."/>
            <person name="Morin E."/>
            <person name="Kohler A."/>
            <person name="Barry K."/>
            <person name="LaButti K."/>
            <person name="Morin E."/>
            <person name="Salamov A."/>
            <person name="Lipzen A."/>
            <person name="Mereny Z."/>
            <person name="Hegedus B."/>
            <person name="Baldrian P."/>
            <person name="Stursova M."/>
            <person name="Weitz H."/>
            <person name="Taylor A."/>
            <person name="Grigoriev I.V."/>
            <person name="Nagy L.G."/>
            <person name="Martin F."/>
            <person name="Kauserud H."/>
        </authorList>
    </citation>
    <scope>NUCLEOTIDE SEQUENCE</scope>
    <source>
        <strain evidence="2">CBHHK182m</strain>
    </source>
</reference>
<comment type="caution">
    <text evidence="2">The sequence shown here is derived from an EMBL/GenBank/DDBJ whole genome shotgun (WGS) entry which is preliminary data.</text>
</comment>
<organism evidence="2 3">
    <name type="scientific">Mycena metata</name>
    <dbReference type="NCBI Taxonomy" id="1033252"/>
    <lineage>
        <taxon>Eukaryota</taxon>
        <taxon>Fungi</taxon>
        <taxon>Dikarya</taxon>
        <taxon>Basidiomycota</taxon>
        <taxon>Agaricomycotina</taxon>
        <taxon>Agaricomycetes</taxon>
        <taxon>Agaricomycetidae</taxon>
        <taxon>Agaricales</taxon>
        <taxon>Marasmiineae</taxon>
        <taxon>Mycenaceae</taxon>
        <taxon>Mycena</taxon>
    </lineage>
</organism>
<dbReference type="AlphaFoldDB" id="A0AAD7HZ84"/>
<evidence type="ECO:0000313" key="3">
    <source>
        <dbReference type="Proteomes" id="UP001215598"/>
    </source>
</evidence>
<protein>
    <recommendedName>
        <fullName evidence="4">Secreted protein</fullName>
    </recommendedName>
</protein>
<accession>A0AAD7HZ84</accession>
<evidence type="ECO:0000313" key="2">
    <source>
        <dbReference type="EMBL" id="KAJ7731514.1"/>
    </source>
</evidence>
<dbReference type="Proteomes" id="UP001215598">
    <property type="component" value="Unassembled WGS sequence"/>
</dbReference>
<keyword evidence="3" id="KW-1185">Reference proteome</keyword>